<feature type="compositionally biased region" description="Polar residues" evidence="1">
    <location>
        <begin position="16"/>
        <end position="35"/>
    </location>
</feature>
<evidence type="ECO:0000313" key="2">
    <source>
        <dbReference type="EMBL" id="ETI67432.1"/>
    </source>
</evidence>
<sequence>MTKHTKKDGGTKQKGNKSNPKQKTSGSANGSNGYH</sequence>
<comment type="caution">
    <text evidence="2">The sequence shown here is derived from an EMBL/GenBank/DDBJ whole genome shotgun (WGS) entry which is preliminary data.</text>
</comment>
<proteinExistence type="predicted"/>
<gene>
    <name evidence="2" type="ORF">BAVI_17762</name>
</gene>
<feature type="region of interest" description="Disordered" evidence="1">
    <location>
        <begin position="1"/>
        <end position="35"/>
    </location>
</feature>
<name>A0AB94IKA0_9BACI</name>
<evidence type="ECO:0000256" key="1">
    <source>
        <dbReference type="SAM" id="MobiDB-lite"/>
    </source>
</evidence>
<organism evidence="2 3">
    <name type="scientific">Neobacillus vireti LMG 21834</name>
    <dbReference type="NCBI Taxonomy" id="1131730"/>
    <lineage>
        <taxon>Bacteria</taxon>
        <taxon>Bacillati</taxon>
        <taxon>Bacillota</taxon>
        <taxon>Bacilli</taxon>
        <taxon>Bacillales</taxon>
        <taxon>Bacillaceae</taxon>
        <taxon>Neobacillus</taxon>
    </lineage>
</organism>
<accession>A0AB94IKA0</accession>
<dbReference type="Proteomes" id="UP000018877">
    <property type="component" value="Unassembled WGS sequence"/>
</dbReference>
<keyword evidence="3" id="KW-1185">Reference proteome</keyword>
<evidence type="ECO:0000313" key="3">
    <source>
        <dbReference type="Proteomes" id="UP000018877"/>
    </source>
</evidence>
<protein>
    <submittedName>
        <fullName evidence="2">Uncharacterized protein</fullName>
    </submittedName>
</protein>
<reference evidence="2 3" key="1">
    <citation type="journal article" date="2014" name="Environ. Microbiol.">
        <title>The nitrate-ammonifying and nosZ-carrying bacterium Bacillus vireti is a potent source and sink for nitric and nitrous oxide under high nitrate conditions.</title>
        <authorList>
            <person name="Mania D."/>
            <person name="Heylen K."/>
            <person name="van Spanning R.J."/>
            <person name="Frostegard A."/>
        </authorList>
    </citation>
    <scope>NUCLEOTIDE SEQUENCE [LARGE SCALE GENOMIC DNA]</scope>
    <source>
        <strain evidence="2 3">LMG 21834</strain>
    </source>
</reference>
<dbReference type="EMBL" id="ALAN01000096">
    <property type="protein sequence ID" value="ETI67432.1"/>
    <property type="molecule type" value="Genomic_DNA"/>
</dbReference>
<dbReference type="AlphaFoldDB" id="A0AB94IKA0"/>